<protein>
    <submittedName>
        <fullName evidence="1">Uncharacterized protein</fullName>
    </submittedName>
</protein>
<sequence length="104" mass="11629">MLHLPRPSRVSRLPAVTCLICDSANGRHSFKYPPSIQPPTRHGHKKIPFRVQLDPHLPPLMISPSNPTSPISPQTMLETVEPSTISSKVTSWLSSPYVCERMAY</sequence>
<dbReference type="EMBL" id="KV745370">
    <property type="protein sequence ID" value="OCK75056.1"/>
    <property type="molecule type" value="Genomic_DNA"/>
</dbReference>
<evidence type="ECO:0000313" key="1">
    <source>
        <dbReference type="EMBL" id="OCK75056.1"/>
    </source>
</evidence>
<proteinExistence type="predicted"/>
<accession>A0A8E2E0S3</accession>
<dbReference type="AlphaFoldDB" id="A0A8E2E0S3"/>
<gene>
    <name evidence="1" type="ORF">K432DRAFT_386433</name>
</gene>
<organism evidence="1 2">
    <name type="scientific">Lepidopterella palustris CBS 459.81</name>
    <dbReference type="NCBI Taxonomy" id="1314670"/>
    <lineage>
        <taxon>Eukaryota</taxon>
        <taxon>Fungi</taxon>
        <taxon>Dikarya</taxon>
        <taxon>Ascomycota</taxon>
        <taxon>Pezizomycotina</taxon>
        <taxon>Dothideomycetes</taxon>
        <taxon>Pleosporomycetidae</taxon>
        <taxon>Mytilinidiales</taxon>
        <taxon>Argynnaceae</taxon>
        <taxon>Lepidopterella</taxon>
    </lineage>
</organism>
<evidence type="ECO:0000313" key="2">
    <source>
        <dbReference type="Proteomes" id="UP000250266"/>
    </source>
</evidence>
<dbReference type="Proteomes" id="UP000250266">
    <property type="component" value="Unassembled WGS sequence"/>
</dbReference>
<name>A0A8E2E0S3_9PEZI</name>
<reference evidence="1 2" key="1">
    <citation type="journal article" date="2016" name="Nat. Commun.">
        <title>Ectomycorrhizal ecology is imprinted in the genome of the dominant symbiotic fungus Cenococcum geophilum.</title>
        <authorList>
            <consortium name="DOE Joint Genome Institute"/>
            <person name="Peter M."/>
            <person name="Kohler A."/>
            <person name="Ohm R.A."/>
            <person name="Kuo A."/>
            <person name="Krutzmann J."/>
            <person name="Morin E."/>
            <person name="Arend M."/>
            <person name="Barry K.W."/>
            <person name="Binder M."/>
            <person name="Choi C."/>
            <person name="Clum A."/>
            <person name="Copeland A."/>
            <person name="Grisel N."/>
            <person name="Haridas S."/>
            <person name="Kipfer T."/>
            <person name="LaButti K."/>
            <person name="Lindquist E."/>
            <person name="Lipzen A."/>
            <person name="Maire R."/>
            <person name="Meier B."/>
            <person name="Mihaltcheva S."/>
            <person name="Molinier V."/>
            <person name="Murat C."/>
            <person name="Poggeler S."/>
            <person name="Quandt C.A."/>
            <person name="Sperisen C."/>
            <person name="Tritt A."/>
            <person name="Tisserant E."/>
            <person name="Crous P.W."/>
            <person name="Henrissat B."/>
            <person name="Nehls U."/>
            <person name="Egli S."/>
            <person name="Spatafora J.W."/>
            <person name="Grigoriev I.V."/>
            <person name="Martin F.M."/>
        </authorList>
    </citation>
    <scope>NUCLEOTIDE SEQUENCE [LARGE SCALE GENOMIC DNA]</scope>
    <source>
        <strain evidence="1 2">CBS 459.81</strain>
    </source>
</reference>
<keyword evidence="2" id="KW-1185">Reference proteome</keyword>